<evidence type="ECO:0000313" key="4">
    <source>
        <dbReference type="Proteomes" id="UP000683925"/>
    </source>
</evidence>
<dbReference type="EMBL" id="CAJJDP010000060">
    <property type="protein sequence ID" value="CAD8173014.1"/>
    <property type="molecule type" value="Genomic_DNA"/>
</dbReference>
<keyword evidence="1" id="KW-0285">Flavoprotein</keyword>
<evidence type="ECO:0000259" key="2">
    <source>
        <dbReference type="Pfam" id="PF00175"/>
    </source>
</evidence>
<reference evidence="3" key="1">
    <citation type="submission" date="2021-01" db="EMBL/GenBank/DDBJ databases">
        <authorList>
            <consortium name="Genoscope - CEA"/>
            <person name="William W."/>
        </authorList>
    </citation>
    <scope>NUCLEOTIDE SEQUENCE</scope>
</reference>
<dbReference type="PANTHER" id="PTHR19384">
    <property type="entry name" value="NITRIC OXIDE SYNTHASE-RELATED"/>
    <property type="match status" value="1"/>
</dbReference>
<accession>A0A8S1V7V1</accession>
<sequence>MGCGQSSASFFESRVLIYIYYGTTSGNSSRMAFQWQQLIQVNLNLIKEVLRNWLCFLSPLMELDLAPQILRSLILGFFQKREKMMNSRTCLTQYSPLGILIMKIIVNLGLNQKKDWRNLERKGSLLRKRKCSQNTIENDYQTWISTGVEETLIKTYPAQTCDPKSLNNQFKRSNTQMNLKIIIVKLYLIQQIYTIPSLQMKQENQRSDQHWETQLYLLNFLLIILTMLLQVIQPSIQRTQNINELCNQLRFDKNMKFEVITTMKHPFPNPISIYNYLKKYCDFTGLITKQQLMELSNQEKREKIYQLLSKNKQTLDFFTIASSSMKHPKTFIFQQVNLFCMKKGLDFAVNIFEIQKRVLDSKFAFTKNPKAPMLLLGPGSGLAPMRVLIQERDYYFESNNLEQSPFQGNMELLFGCRTEDEYFFEEELKHYEKNCTLSNLKVAFSRKAVKQCVTDIMDLHQIHSHLQMEGIIYICGSAQMGRDITNKIQDMFKQIENIAPYLAFKKLVSWNRSISQLQNYGDDIDLQQCLNRQNCCNYM</sequence>
<dbReference type="GO" id="GO:0003958">
    <property type="term" value="F:NADPH-hemoprotein reductase activity"/>
    <property type="evidence" value="ECO:0007669"/>
    <property type="project" value="TreeGrafter"/>
</dbReference>
<dbReference type="AlphaFoldDB" id="A0A8S1V7V1"/>
<keyword evidence="4" id="KW-1185">Reference proteome</keyword>
<dbReference type="GO" id="GO:0005829">
    <property type="term" value="C:cytosol"/>
    <property type="evidence" value="ECO:0007669"/>
    <property type="project" value="TreeGrafter"/>
</dbReference>
<dbReference type="GO" id="GO:0050660">
    <property type="term" value="F:flavin adenine dinucleotide binding"/>
    <property type="evidence" value="ECO:0007669"/>
    <property type="project" value="TreeGrafter"/>
</dbReference>
<evidence type="ECO:0000313" key="3">
    <source>
        <dbReference type="EMBL" id="CAD8173014.1"/>
    </source>
</evidence>
<evidence type="ECO:0000256" key="1">
    <source>
        <dbReference type="ARBA" id="ARBA00022630"/>
    </source>
</evidence>
<dbReference type="Pfam" id="PF00175">
    <property type="entry name" value="NAD_binding_1"/>
    <property type="match status" value="1"/>
</dbReference>
<dbReference type="PANTHER" id="PTHR19384:SF17">
    <property type="entry name" value="NADPH--CYTOCHROME P450 REDUCTASE"/>
    <property type="match status" value="1"/>
</dbReference>
<gene>
    <name evidence="3" type="ORF">POCTA_138.1.T0610099</name>
</gene>
<dbReference type="Proteomes" id="UP000683925">
    <property type="component" value="Unassembled WGS sequence"/>
</dbReference>
<name>A0A8S1V7V1_PAROT</name>
<feature type="domain" description="Oxidoreductase FAD/NAD(P)-binding" evidence="2">
    <location>
        <begin position="375"/>
        <end position="484"/>
    </location>
</feature>
<comment type="caution">
    <text evidence="3">The sequence shown here is derived from an EMBL/GenBank/DDBJ whole genome shotgun (WGS) entry which is preliminary data.</text>
</comment>
<protein>
    <recommendedName>
        <fullName evidence="2">Oxidoreductase FAD/NAD(P)-binding domain-containing protein</fullName>
    </recommendedName>
</protein>
<dbReference type="GO" id="GO:0010181">
    <property type="term" value="F:FMN binding"/>
    <property type="evidence" value="ECO:0007669"/>
    <property type="project" value="TreeGrafter"/>
</dbReference>
<organism evidence="3 4">
    <name type="scientific">Paramecium octaurelia</name>
    <dbReference type="NCBI Taxonomy" id="43137"/>
    <lineage>
        <taxon>Eukaryota</taxon>
        <taxon>Sar</taxon>
        <taxon>Alveolata</taxon>
        <taxon>Ciliophora</taxon>
        <taxon>Intramacronucleata</taxon>
        <taxon>Oligohymenophorea</taxon>
        <taxon>Peniculida</taxon>
        <taxon>Parameciidae</taxon>
        <taxon>Paramecium</taxon>
    </lineage>
</organism>
<dbReference type="OrthoDB" id="1688044at2759"/>
<proteinExistence type="predicted"/>
<dbReference type="InterPro" id="IPR001433">
    <property type="entry name" value="OxRdtase_FAD/NAD-bd"/>
</dbReference>